<dbReference type="GO" id="GO:0000155">
    <property type="term" value="F:phosphorelay sensor kinase activity"/>
    <property type="evidence" value="ECO:0007669"/>
    <property type="project" value="InterPro"/>
</dbReference>
<dbReference type="Proteomes" id="UP000192085">
    <property type="component" value="Plasmid p275A"/>
</dbReference>
<evidence type="ECO:0000256" key="6">
    <source>
        <dbReference type="ARBA" id="ARBA00022679"/>
    </source>
</evidence>
<dbReference type="InterPro" id="IPR036890">
    <property type="entry name" value="HATPase_C_sf"/>
</dbReference>
<dbReference type="Pfam" id="PF00512">
    <property type="entry name" value="HisKA"/>
    <property type="match status" value="1"/>
</dbReference>
<gene>
    <name evidence="14" type="ORF">LL275_pA079</name>
</gene>
<evidence type="ECO:0000256" key="3">
    <source>
        <dbReference type="ARBA" id="ARBA00012438"/>
    </source>
</evidence>
<keyword evidence="9 14" id="KW-0418">Kinase</keyword>
<evidence type="ECO:0000256" key="4">
    <source>
        <dbReference type="ARBA" id="ARBA00022475"/>
    </source>
</evidence>
<geneLocation type="plasmid" evidence="15">
    <name>p275a</name>
</geneLocation>
<dbReference type="SUPFAM" id="SSF55874">
    <property type="entry name" value="ATPase domain of HSP90 chaperone/DNA topoisomerase II/histidine kinase"/>
    <property type="match status" value="1"/>
</dbReference>
<evidence type="ECO:0000256" key="8">
    <source>
        <dbReference type="ARBA" id="ARBA00022741"/>
    </source>
</evidence>
<evidence type="ECO:0000256" key="9">
    <source>
        <dbReference type="ARBA" id="ARBA00022777"/>
    </source>
</evidence>
<dbReference type="InterPro" id="IPR003661">
    <property type="entry name" value="HisK_dim/P_dom"/>
</dbReference>
<dbReference type="CDD" id="cd00075">
    <property type="entry name" value="HATPase"/>
    <property type="match status" value="1"/>
</dbReference>
<keyword evidence="7" id="KW-0812">Transmembrane</keyword>
<dbReference type="CDD" id="cd00082">
    <property type="entry name" value="HisKA"/>
    <property type="match status" value="1"/>
</dbReference>
<dbReference type="SUPFAM" id="SSF47384">
    <property type="entry name" value="Homodimeric domain of signal transducing histidine kinase"/>
    <property type="match status" value="1"/>
</dbReference>
<dbReference type="SMART" id="SM00387">
    <property type="entry name" value="HATPase_c"/>
    <property type="match status" value="1"/>
</dbReference>
<keyword evidence="13" id="KW-0472">Membrane</keyword>
<name>A0A1V0NBX0_LACLL</name>
<keyword evidence="5" id="KW-0597">Phosphoprotein</keyword>
<evidence type="ECO:0000256" key="1">
    <source>
        <dbReference type="ARBA" id="ARBA00000085"/>
    </source>
</evidence>
<evidence type="ECO:0000256" key="10">
    <source>
        <dbReference type="ARBA" id="ARBA00022840"/>
    </source>
</evidence>
<dbReference type="PANTHER" id="PTHR45528">
    <property type="entry name" value="SENSOR HISTIDINE KINASE CPXA"/>
    <property type="match status" value="1"/>
</dbReference>
<accession>A0A1V0NBX0</accession>
<sequence>MKSVPKLIGRFIGILFMSLLLLIILNVLVLSFISVKQLSNSSPYQTAEEIAVSLQKKDSGFKLDSNNQKWLQTNNIWAILIDEDTKTVTWQTDDLPETIPKSYSLSAISSLTSGYIDGYPTYTGASEGGIVVLGYPKKSYWKHIWPSWDYQFIADLPQTVFIVLIANLLLIVLIYYWVTSKLTKSIAPIVQGIQGLVTKNNVYVKEKGPLSELAMNINQTSQTLQSQERVLKKRETARANWIAGVSHDIRTPLSMVMGYAGQLESNPSLSLDEQHKVNIILRQSEKMKNLIKDLNLASKLEYNMQPINMEKINVAVLTRQVVVDFLNIKLDKDFPIKFEMRNNVHSSFVLADEGLMKRAITNLIQNAISHNEKGCHIFISVFTKQESCIVVVEDDGIGISDKQIEELNNAPHYMISDQSTMEQRHGLGLLLVKQITLSHNGEMKIGHSCYGGFSVTLEFPIHNVN</sequence>
<dbReference type="EC" id="2.7.13.3" evidence="3"/>
<dbReference type="InterPro" id="IPR005467">
    <property type="entry name" value="His_kinase_dom"/>
</dbReference>
<keyword evidence="11" id="KW-1133">Transmembrane helix</keyword>
<evidence type="ECO:0000313" key="14">
    <source>
        <dbReference type="EMBL" id="ARD97426.1"/>
    </source>
</evidence>
<dbReference type="InterPro" id="IPR003594">
    <property type="entry name" value="HATPase_dom"/>
</dbReference>
<dbReference type="GO" id="GO:0005524">
    <property type="term" value="F:ATP binding"/>
    <property type="evidence" value="ECO:0007669"/>
    <property type="project" value="UniProtKB-KW"/>
</dbReference>
<evidence type="ECO:0000256" key="5">
    <source>
        <dbReference type="ARBA" id="ARBA00022553"/>
    </source>
</evidence>
<keyword evidence="8" id="KW-0547">Nucleotide-binding</keyword>
<keyword evidence="4" id="KW-1003">Cell membrane</keyword>
<dbReference type="SMART" id="SM00388">
    <property type="entry name" value="HisKA"/>
    <property type="match status" value="1"/>
</dbReference>
<dbReference type="InterPro" id="IPR036097">
    <property type="entry name" value="HisK_dim/P_sf"/>
</dbReference>
<keyword evidence="10" id="KW-0067">ATP-binding</keyword>
<keyword evidence="6" id="KW-0808">Transferase</keyword>
<keyword evidence="14" id="KW-0614">Plasmid</keyword>
<dbReference type="Pfam" id="PF02518">
    <property type="entry name" value="HATPase_c"/>
    <property type="match status" value="1"/>
</dbReference>
<keyword evidence="12" id="KW-0902">Two-component regulatory system</keyword>
<comment type="subcellular location">
    <subcellularLocation>
        <location evidence="2">Cell membrane</location>
        <topology evidence="2">Multi-pass membrane protein</topology>
    </subcellularLocation>
</comment>
<evidence type="ECO:0000256" key="7">
    <source>
        <dbReference type="ARBA" id="ARBA00022692"/>
    </source>
</evidence>
<dbReference type="InterPro" id="IPR050398">
    <property type="entry name" value="HssS/ArlS-like"/>
</dbReference>
<proteinExistence type="predicted"/>
<evidence type="ECO:0000256" key="2">
    <source>
        <dbReference type="ARBA" id="ARBA00004651"/>
    </source>
</evidence>
<dbReference type="EMBL" id="CP016699">
    <property type="protein sequence ID" value="ARD97426.1"/>
    <property type="molecule type" value="Genomic_DNA"/>
</dbReference>
<dbReference type="PROSITE" id="PS50109">
    <property type="entry name" value="HIS_KIN"/>
    <property type="match status" value="1"/>
</dbReference>
<evidence type="ECO:0000256" key="13">
    <source>
        <dbReference type="ARBA" id="ARBA00023136"/>
    </source>
</evidence>
<evidence type="ECO:0000256" key="11">
    <source>
        <dbReference type="ARBA" id="ARBA00022989"/>
    </source>
</evidence>
<protein>
    <recommendedName>
        <fullName evidence="3">histidine kinase</fullName>
        <ecNumber evidence="3">2.7.13.3</ecNumber>
    </recommendedName>
</protein>
<comment type="catalytic activity">
    <reaction evidence="1">
        <text>ATP + protein L-histidine = ADP + protein N-phospho-L-histidine.</text>
        <dbReference type="EC" id="2.7.13.3"/>
    </reaction>
</comment>
<evidence type="ECO:0000313" key="15">
    <source>
        <dbReference type="Proteomes" id="UP000192085"/>
    </source>
</evidence>
<evidence type="ECO:0000256" key="12">
    <source>
        <dbReference type="ARBA" id="ARBA00023012"/>
    </source>
</evidence>
<dbReference type="RefSeq" id="WP_081144407.1">
    <property type="nucleotide sequence ID" value="NZ_BJMA01000055.1"/>
</dbReference>
<dbReference type="Gene3D" id="1.10.287.130">
    <property type="match status" value="1"/>
</dbReference>
<reference evidence="14 15" key="1">
    <citation type="journal article" date="2017" name="BMC Genomics">
        <title>Comparative and functional genomics of the Lactococcus lactis taxon; insights into evolution and niche adaptation.</title>
        <authorList>
            <person name="Kelleher P."/>
            <person name="Bottacini F."/>
            <person name="Mahony J."/>
            <person name="Kilcawley K.N."/>
            <person name="van Sinderen D."/>
        </authorList>
    </citation>
    <scope>NUCLEOTIDE SEQUENCE [LARGE SCALE GENOMIC DNA]</scope>
    <source>
        <strain evidence="14 15">275</strain>
        <plasmid evidence="15">p275a</plasmid>
    </source>
</reference>
<dbReference type="GO" id="GO:0005886">
    <property type="term" value="C:plasma membrane"/>
    <property type="evidence" value="ECO:0007669"/>
    <property type="project" value="UniProtKB-SubCell"/>
</dbReference>
<dbReference type="AlphaFoldDB" id="A0A1V0NBX0"/>
<dbReference type="PANTHER" id="PTHR45528:SF1">
    <property type="entry name" value="SENSOR HISTIDINE KINASE CPXA"/>
    <property type="match status" value="1"/>
</dbReference>
<organism evidence="14 15">
    <name type="scientific">Lactococcus lactis subsp. lactis</name>
    <name type="common">Streptococcus lactis</name>
    <dbReference type="NCBI Taxonomy" id="1360"/>
    <lineage>
        <taxon>Bacteria</taxon>
        <taxon>Bacillati</taxon>
        <taxon>Bacillota</taxon>
        <taxon>Bacilli</taxon>
        <taxon>Lactobacillales</taxon>
        <taxon>Streptococcaceae</taxon>
        <taxon>Lactococcus</taxon>
    </lineage>
</organism>
<dbReference type="Gene3D" id="3.30.565.10">
    <property type="entry name" value="Histidine kinase-like ATPase, C-terminal domain"/>
    <property type="match status" value="1"/>
</dbReference>